<sequence>MKRMREEDVPAFVREVAATGCDICAVGPGYYYLGDSDVPRGKRTGLYKKLDEIQARCGNRDYLRYDIAAYLASIGRYIDPPPTQTDASPSGPGSTSNRDRQGVRWTLDNSKHRTGCYPTFAQAFAQAFAFIAQSLDAQTKCG</sequence>
<organism evidence="2 3">
    <name type="scientific">Mesorhizobium shangrilense</name>
    <dbReference type="NCBI Taxonomy" id="460060"/>
    <lineage>
        <taxon>Bacteria</taxon>
        <taxon>Pseudomonadati</taxon>
        <taxon>Pseudomonadota</taxon>
        <taxon>Alphaproteobacteria</taxon>
        <taxon>Hyphomicrobiales</taxon>
        <taxon>Phyllobacteriaceae</taxon>
        <taxon>Mesorhizobium</taxon>
    </lineage>
</organism>
<accession>A0ABV2DRX2</accession>
<keyword evidence="3" id="KW-1185">Reference proteome</keyword>
<dbReference type="Proteomes" id="UP001548832">
    <property type="component" value="Unassembled WGS sequence"/>
</dbReference>
<protein>
    <submittedName>
        <fullName evidence="2">Uncharacterized protein</fullName>
    </submittedName>
</protein>
<feature type="compositionally biased region" description="Polar residues" evidence="1">
    <location>
        <begin position="84"/>
        <end position="96"/>
    </location>
</feature>
<dbReference type="EMBL" id="JBEWSZ010000013">
    <property type="protein sequence ID" value="MET2832771.1"/>
    <property type="molecule type" value="Genomic_DNA"/>
</dbReference>
<evidence type="ECO:0000313" key="2">
    <source>
        <dbReference type="EMBL" id="MET2832771.1"/>
    </source>
</evidence>
<gene>
    <name evidence="2" type="ORF">ABVQ20_38195</name>
</gene>
<name>A0ABV2DRX2_9HYPH</name>
<evidence type="ECO:0000256" key="1">
    <source>
        <dbReference type="SAM" id="MobiDB-lite"/>
    </source>
</evidence>
<evidence type="ECO:0000313" key="3">
    <source>
        <dbReference type="Proteomes" id="UP001548832"/>
    </source>
</evidence>
<comment type="caution">
    <text evidence="2">The sequence shown here is derived from an EMBL/GenBank/DDBJ whole genome shotgun (WGS) entry which is preliminary data.</text>
</comment>
<feature type="region of interest" description="Disordered" evidence="1">
    <location>
        <begin position="80"/>
        <end position="103"/>
    </location>
</feature>
<dbReference type="RefSeq" id="WP_354465046.1">
    <property type="nucleotide sequence ID" value="NZ_JBEWSZ010000013.1"/>
</dbReference>
<proteinExistence type="predicted"/>
<reference evidence="2 3" key="1">
    <citation type="submission" date="2024-06" db="EMBL/GenBank/DDBJ databases">
        <authorList>
            <person name="Kim D.-U."/>
        </authorList>
    </citation>
    <scope>NUCLEOTIDE SEQUENCE [LARGE SCALE GENOMIC DNA]</scope>
    <source>
        <strain evidence="2 3">KACC15460</strain>
    </source>
</reference>